<organism evidence="7 8">
    <name type="scientific">Arabis nemorensis</name>
    <dbReference type="NCBI Taxonomy" id="586526"/>
    <lineage>
        <taxon>Eukaryota</taxon>
        <taxon>Viridiplantae</taxon>
        <taxon>Streptophyta</taxon>
        <taxon>Embryophyta</taxon>
        <taxon>Tracheophyta</taxon>
        <taxon>Spermatophyta</taxon>
        <taxon>Magnoliopsida</taxon>
        <taxon>eudicotyledons</taxon>
        <taxon>Gunneridae</taxon>
        <taxon>Pentapetalae</taxon>
        <taxon>rosids</taxon>
        <taxon>malvids</taxon>
        <taxon>Brassicales</taxon>
        <taxon>Brassicaceae</taxon>
        <taxon>Arabideae</taxon>
        <taxon>Arabis</taxon>
    </lineage>
</organism>
<dbReference type="Proteomes" id="UP000489600">
    <property type="component" value="Unassembled WGS sequence"/>
</dbReference>
<dbReference type="InterPro" id="IPR036879">
    <property type="entry name" value="TF_MADSbox_sf"/>
</dbReference>
<dbReference type="GO" id="GO:0046983">
    <property type="term" value="F:protein dimerization activity"/>
    <property type="evidence" value="ECO:0007669"/>
    <property type="project" value="InterPro"/>
</dbReference>
<name>A0A565B4Q4_9BRAS</name>
<accession>A0A565B4Q4</accession>
<evidence type="ECO:0000313" key="8">
    <source>
        <dbReference type="Proteomes" id="UP000489600"/>
    </source>
</evidence>
<keyword evidence="8" id="KW-1185">Reference proteome</keyword>
<evidence type="ECO:0000256" key="4">
    <source>
        <dbReference type="ARBA" id="ARBA00023163"/>
    </source>
</evidence>
<evidence type="ECO:0000313" key="7">
    <source>
        <dbReference type="EMBL" id="VVA96622.1"/>
    </source>
</evidence>
<gene>
    <name evidence="7" type="ORF">ANE_LOCUS7067</name>
</gene>
<dbReference type="PROSITE" id="PS50066">
    <property type="entry name" value="MADS_BOX_2"/>
    <property type="match status" value="1"/>
</dbReference>
<protein>
    <recommendedName>
        <fullName evidence="6">MADS-box domain-containing protein</fullName>
    </recommendedName>
</protein>
<dbReference type="GO" id="GO:0000987">
    <property type="term" value="F:cis-regulatory region sequence-specific DNA binding"/>
    <property type="evidence" value="ECO:0007669"/>
    <property type="project" value="InterPro"/>
</dbReference>
<reference evidence="7" key="1">
    <citation type="submission" date="2019-07" db="EMBL/GenBank/DDBJ databases">
        <authorList>
            <person name="Dittberner H."/>
        </authorList>
    </citation>
    <scope>NUCLEOTIDE SEQUENCE [LARGE SCALE GENOMIC DNA]</scope>
</reference>
<evidence type="ECO:0000256" key="1">
    <source>
        <dbReference type="ARBA" id="ARBA00004123"/>
    </source>
</evidence>
<keyword evidence="5" id="KW-0539">Nucleus</keyword>
<keyword evidence="2" id="KW-0805">Transcription regulation</keyword>
<comment type="subcellular location">
    <subcellularLocation>
        <location evidence="1">Nucleus</location>
    </subcellularLocation>
</comment>
<dbReference type="InterPro" id="IPR002100">
    <property type="entry name" value="TF_MADSbox"/>
</dbReference>
<evidence type="ECO:0000256" key="2">
    <source>
        <dbReference type="ARBA" id="ARBA00023015"/>
    </source>
</evidence>
<dbReference type="GO" id="GO:0045944">
    <property type="term" value="P:positive regulation of transcription by RNA polymerase II"/>
    <property type="evidence" value="ECO:0007669"/>
    <property type="project" value="InterPro"/>
</dbReference>
<dbReference type="GO" id="GO:0000981">
    <property type="term" value="F:DNA-binding transcription factor activity, RNA polymerase II-specific"/>
    <property type="evidence" value="ECO:0007669"/>
    <property type="project" value="InterPro"/>
</dbReference>
<dbReference type="OrthoDB" id="1081622at2759"/>
<feature type="unsure residue" description="D or N" evidence="7">
    <location>
        <position position="236"/>
    </location>
</feature>
<evidence type="ECO:0000259" key="6">
    <source>
        <dbReference type="PROSITE" id="PS50066"/>
    </source>
</evidence>
<dbReference type="SMART" id="SM00432">
    <property type="entry name" value="MADS"/>
    <property type="match status" value="1"/>
</dbReference>
<dbReference type="InterPro" id="IPR033897">
    <property type="entry name" value="SRF-like_MADS-box"/>
</dbReference>
<proteinExistence type="predicted"/>
<dbReference type="EMBL" id="CABITT030000003">
    <property type="protein sequence ID" value="VVA96622.1"/>
    <property type="molecule type" value="Genomic_DNA"/>
</dbReference>
<keyword evidence="4" id="KW-0804">Transcription</keyword>
<keyword evidence="3" id="KW-0238">DNA-binding</keyword>
<evidence type="ECO:0000256" key="5">
    <source>
        <dbReference type="ARBA" id="ARBA00023242"/>
    </source>
</evidence>
<dbReference type="Pfam" id="PF00319">
    <property type="entry name" value="SRF-TF"/>
    <property type="match status" value="1"/>
</dbReference>
<comment type="caution">
    <text evidence="7">The sequence shown here is derived from an EMBL/GenBank/DDBJ whole genome shotgun (WGS) entry which is preliminary data.</text>
</comment>
<dbReference type="GO" id="GO:0005634">
    <property type="term" value="C:nucleus"/>
    <property type="evidence" value="ECO:0007669"/>
    <property type="project" value="UniProtKB-SubCell"/>
</dbReference>
<evidence type="ECO:0000256" key="3">
    <source>
        <dbReference type="ARBA" id="ARBA00023125"/>
    </source>
</evidence>
<dbReference type="Gene3D" id="3.40.1810.10">
    <property type="entry name" value="Transcription factor, MADS-box"/>
    <property type="match status" value="1"/>
</dbReference>
<dbReference type="CDD" id="cd00266">
    <property type="entry name" value="MADS_SRF_like"/>
    <property type="match status" value="1"/>
</dbReference>
<dbReference type="SUPFAM" id="SSF55455">
    <property type="entry name" value="SRF-like"/>
    <property type="match status" value="1"/>
</dbReference>
<feature type="domain" description="MADS-box" evidence="6">
    <location>
        <begin position="1"/>
        <end position="49"/>
    </location>
</feature>
<dbReference type="AlphaFoldDB" id="A0A565B4Q4"/>
<sequence length="427" mass="48645">MPKKKLDLTYISDDTSRKLTFKRRKRGFMKKLDEFKDLCNVDSCAIMYSPFDTNPDVWPSNLEEVTNLLKKFEMLSESEKLHKSVNLEGFINHDITKGEKKNKRMMNENKESFMKELMLGYLGGNMGDLSMDDNIRRDLCKFIDQYLMNLIHHKNVNLKNPNFEVGESSSMAMAADMALTSMDGVMAPPAMTEVGSSSFMSPPTLNTPWLTDELQAMISSYQMQKHIHPLAKNSLDVPISNSPQPTNNFQSIMSSNQIPEHVNSLGGNILNAPKFNYHLLTNELQAMISSYQRPEHVKSLANNFSDAPIFNSPQPTNELQSLISSYQRQEHVNSLAKTSQNTPIINSPQLRNELVPIISSSKGSEQFNVLASNLLPNSKDEVYIPVTSQDEFYNPHQYQDQQQELVEEMLKLGEQTGFPWMDDNHQF</sequence>